<keyword evidence="2" id="KW-1185">Reference proteome</keyword>
<protein>
    <submittedName>
        <fullName evidence="1">Uncharacterized protein</fullName>
    </submittedName>
</protein>
<dbReference type="Proteomes" id="UP000028875">
    <property type="component" value="Unassembled WGS sequence"/>
</dbReference>
<reference evidence="2" key="2">
    <citation type="submission" date="2014-05" db="EMBL/GenBank/DDBJ databases">
        <title>Draft genome sequence of Virgibacillus massiliensis Vm-5.</title>
        <authorList>
            <person name="Khelaifia S."/>
            <person name="Croce O."/>
            <person name="Lagier J.C."/>
            <person name="Raoult D."/>
        </authorList>
    </citation>
    <scope>NUCLEOTIDE SEQUENCE [LARGE SCALE GENOMIC DNA]</scope>
    <source>
        <strain evidence="2">Vm-5</strain>
    </source>
</reference>
<gene>
    <name evidence="1" type="ORF">BN990_01847</name>
</gene>
<evidence type="ECO:0000313" key="1">
    <source>
        <dbReference type="EMBL" id="CDQ39542.1"/>
    </source>
</evidence>
<name>A0A024QBB9_9BACI</name>
<sequence>MANIDGTYKMYPGVSYTIVTHKKEEGLSIGYTLNIKWWAYPIIFWRLAVKDQKRHWTEYPELFVIMFNYWIWSLRNGNDRTS</sequence>
<reference evidence="1 2" key="1">
    <citation type="submission" date="2014-03" db="EMBL/GenBank/DDBJ databases">
        <authorList>
            <person name="Urmite Genomes U."/>
        </authorList>
    </citation>
    <scope>NUCLEOTIDE SEQUENCE [LARGE SCALE GENOMIC DNA]</scope>
    <source>
        <strain evidence="1 2">Vm-5</strain>
    </source>
</reference>
<comment type="caution">
    <text evidence="1">The sequence shown here is derived from an EMBL/GenBank/DDBJ whole genome shotgun (WGS) entry which is preliminary data.</text>
</comment>
<organism evidence="1 2">
    <name type="scientific">Virgibacillus massiliensis</name>
    <dbReference type="NCBI Taxonomy" id="1462526"/>
    <lineage>
        <taxon>Bacteria</taxon>
        <taxon>Bacillati</taxon>
        <taxon>Bacillota</taxon>
        <taxon>Bacilli</taxon>
        <taxon>Bacillales</taxon>
        <taxon>Bacillaceae</taxon>
        <taxon>Virgibacillus</taxon>
    </lineage>
</organism>
<dbReference type="STRING" id="1462526.BN990_01847"/>
<accession>A0A024QBB9</accession>
<evidence type="ECO:0000313" key="2">
    <source>
        <dbReference type="Proteomes" id="UP000028875"/>
    </source>
</evidence>
<dbReference type="AlphaFoldDB" id="A0A024QBB9"/>
<proteinExistence type="predicted"/>
<dbReference type="EMBL" id="CCDP010000001">
    <property type="protein sequence ID" value="CDQ39542.1"/>
    <property type="molecule type" value="Genomic_DNA"/>
</dbReference>